<dbReference type="GO" id="GO:0046872">
    <property type="term" value="F:metal ion binding"/>
    <property type="evidence" value="ECO:0007669"/>
    <property type="project" value="UniProtKB-KW"/>
</dbReference>
<evidence type="ECO:0000256" key="16">
    <source>
        <dbReference type="ARBA" id="ARBA00031557"/>
    </source>
</evidence>
<evidence type="ECO:0000256" key="6">
    <source>
        <dbReference type="ARBA" id="ARBA00022598"/>
    </source>
</evidence>
<dbReference type="PROSITE" id="PS50968">
    <property type="entry name" value="BIOTINYL_LIPOYL"/>
    <property type="match status" value="1"/>
</dbReference>
<dbReference type="PANTHER" id="PTHR18866">
    <property type="entry name" value="CARBOXYLASE:PYRUVATE/ACETYL-COA/PROPIONYL-COA CARBOXYLASE"/>
    <property type="match status" value="1"/>
</dbReference>
<dbReference type="Gene3D" id="3.30.700.30">
    <property type="match status" value="1"/>
</dbReference>
<comment type="pathway">
    <text evidence="3">Metabolic intermediate metabolism; propanoyl-CoA degradation; succinyl-CoA from propanoyl-CoA: step 1/3.</text>
</comment>
<keyword evidence="24" id="KW-1185">Reference proteome</keyword>
<dbReference type="FunFam" id="3.30.470.20:FF:000028">
    <property type="entry name" value="Methylcrotonoyl-CoA carboxylase subunit alpha, mitochondrial"/>
    <property type="match status" value="1"/>
</dbReference>
<organism evidence="23 24">
    <name type="scientific">Thraustotheca clavata</name>
    <dbReference type="NCBI Taxonomy" id="74557"/>
    <lineage>
        <taxon>Eukaryota</taxon>
        <taxon>Sar</taxon>
        <taxon>Stramenopiles</taxon>
        <taxon>Oomycota</taxon>
        <taxon>Saprolegniomycetes</taxon>
        <taxon>Saprolegniales</taxon>
        <taxon>Achlyaceae</taxon>
        <taxon>Thraustotheca</taxon>
    </lineage>
</organism>
<evidence type="ECO:0000256" key="4">
    <source>
        <dbReference type="ARBA" id="ARBA00013050"/>
    </source>
</evidence>
<accession>A0A1W0A8C6</accession>
<dbReference type="GO" id="GO:0005524">
    <property type="term" value="F:ATP binding"/>
    <property type="evidence" value="ECO:0007669"/>
    <property type="project" value="UniProtKB-UniRule"/>
</dbReference>
<evidence type="ECO:0000256" key="15">
    <source>
        <dbReference type="ARBA" id="ARBA00023267"/>
    </source>
</evidence>
<dbReference type="FunFam" id="3.30.1490.20:FF:000018">
    <property type="entry name" value="Biotin carboxylase"/>
    <property type="match status" value="1"/>
</dbReference>
<evidence type="ECO:0000313" key="23">
    <source>
        <dbReference type="EMBL" id="OQS06557.1"/>
    </source>
</evidence>
<dbReference type="InterPro" id="IPR013815">
    <property type="entry name" value="ATP_grasp_subdomain_1"/>
</dbReference>
<comment type="caution">
    <text evidence="23">The sequence shown here is derived from an EMBL/GenBank/DDBJ whole genome shotgun (WGS) entry which is preliminary data.</text>
</comment>
<dbReference type="SMART" id="SM00878">
    <property type="entry name" value="Biotin_carb_C"/>
    <property type="match status" value="1"/>
</dbReference>
<feature type="domain" description="ATP-grasp" evidence="21">
    <location>
        <begin position="147"/>
        <end position="344"/>
    </location>
</feature>
<evidence type="ECO:0000259" key="22">
    <source>
        <dbReference type="PROSITE" id="PS50979"/>
    </source>
</evidence>
<keyword evidence="10" id="KW-0460">Magnesium</keyword>
<dbReference type="FunFam" id="3.40.50.20:FF:000010">
    <property type="entry name" value="Propionyl-CoA carboxylase subunit alpha"/>
    <property type="match status" value="1"/>
</dbReference>
<proteinExistence type="predicted"/>
<evidence type="ECO:0000256" key="7">
    <source>
        <dbReference type="ARBA" id="ARBA00022723"/>
    </source>
</evidence>
<evidence type="ECO:0000256" key="17">
    <source>
        <dbReference type="ARBA" id="ARBA00048208"/>
    </source>
</evidence>
<keyword evidence="12" id="KW-0442">Lipid degradation</keyword>
<evidence type="ECO:0000256" key="13">
    <source>
        <dbReference type="ARBA" id="ARBA00023098"/>
    </source>
</evidence>
<dbReference type="InterPro" id="IPR011054">
    <property type="entry name" value="Rudment_hybrid_motif"/>
</dbReference>
<dbReference type="Gene3D" id="2.40.50.100">
    <property type="match status" value="1"/>
</dbReference>
<dbReference type="InterPro" id="IPR005481">
    <property type="entry name" value="BC-like_N"/>
</dbReference>
<dbReference type="SUPFAM" id="SSF56059">
    <property type="entry name" value="Glutathione synthetase ATP-binding domain-like"/>
    <property type="match status" value="1"/>
</dbReference>
<dbReference type="GO" id="GO:0016042">
    <property type="term" value="P:lipid catabolic process"/>
    <property type="evidence" value="ECO:0007669"/>
    <property type="project" value="UniProtKB-KW"/>
</dbReference>
<dbReference type="Proteomes" id="UP000243217">
    <property type="component" value="Unassembled WGS sequence"/>
</dbReference>
<comment type="catalytic activity">
    <reaction evidence="17">
        <text>butanoyl-CoA + hydrogencarbonate + ATP = (2S)-ethylmalonyl-CoA + ADP + phosphate + H(+)</text>
        <dbReference type="Rhea" id="RHEA:59520"/>
        <dbReference type="ChEBI" id="CHEBI:15378"/>
        <dbReference type="ChEBI" id="CHEBI:17544"/>
        <dbReference type="ChEBI" id="CHEBI:30616"/>
        <dbReference type="ChEBI" id="CHEBI:43474"/>
        <dbReference type="ChEBI" id="CHEBI:57371"/>
        <dbReference type="ChEBI" id="CHEBI:60909"/>
        <dbReference type="ChEBI" id="CHEBI:456216"/>
    </reaction>
    <physiologicalReaction direction="left-to-right" evidence="17">
        <dbReference type="Rhea" id="RHEA:59521"/>
    </physiologicalReaction>
</comment>
<dbReference type="InterPro" id="IPR001882">
    <property type="entry name" value="Biotin_BS"/>
</dbReference>
<dbReference type="UniPathway" id="UPA00945">
    <property type="reaction ID" value="UER00908"/>
</dbReference>
<keyword evidence="7" id="KW-0479">Metal-binding</keyword>
<comment type="cofactor">
    <cofactor evidence="1">
        <name>biotin</name>
        <dbReference type="ChEBI" id="CHEBI:57586"/>
    </cofactor>
</comment>
<keyword evidence="9 19" id="KW-0067">ATP-binding</keyword>
<dbReference type="InterPro" id="IPR050856">
    <property type="entry name" value="Biotin_carboxylase_complex"/>
</dbReference>
<comment type="catalytic activity">
    <reaction evidence="18">
        <text>propanoyl-CoA + hydrogencarbonate + ATP = (S)-methylmalonyl-CoA + ADP + phosphate + H(+)</text>
        <dbReference type="Rhea" id="RHEA:23720"/>
        <dbReference type="ChEBI" id="CHEBI:15378"/>
        <dbReference type="ChEBI" id="CHEBI:17544"/>
        <dbReference type="ChEBI" id="CHEBI:30616"/>
        <dbReference type="ChEBI" id="CHEBI:43474"/>
        <dbReference type="ChEBI" id="CHEBI:57327"/>
        <dbReference type="ChEBI" id="CHEBI:57392"/>
        <dbReference type="ChEBI" id="CHEBI:456216"/>
        <dbReference type="EC" id="6.4.1.3"/>
    </reaction>
    <physiologicalReaction direction="left-to-right" evidence="18">
        <dbReference type="Rhea" id="RHEA:23721"/>
    </physiologicalReaction>
</comment>
<name>A0A1W0A8C6_9STRA</name>
<dbReference type="PANTHER" id="PTHR18866:SF33">
    <property type="entry name" value="METHYLCROTONOYL-COA CARBOXYLASE SUBUNIT ALPHA, MITOCHONDRIAL-RELATED"/>
    <property type="match status" value="1"/>
</dbReference>
<keyword evidence="14" id="KW-0464">Manganese</keyword>
<gene>
    <name evidence="23" type="ORF">THRCLA_01393</name>
</gene>
<dbReference type="InterPro" id="IPR041265">
    <property type="entry name" value="PCC_BT"/>
</dbReference>
<keyword evidence="11" id="KW-0809">Transit peptide</keyword>
<dbReference type="Pfam" id="PF18140">
    <property type="entry name" value="PCC_BT"/>
    <property type="match status" value="1"/>
</dbReference>
<dbReference type="SUPFAM" id="SSF52440">
    <property type="entry name" value="PreATP-grasp domain"/>
    <property type="match status" value="1"/>
</dbReference>
<dbReference type="InterPro" id="IPR011761">
    <property type="entry name" value="ATP-grasp"/>
</dbReference>
<dbReference type="EMBL" id="JNBS01000330">
    <property type="protein sequence ID" value="OQS06557.1"/>
    <property type="molecule type" value="Genomic_DNA"/>
</dbReference>
<feature type="domain" description="Lipoyl-binding" evidence="20">
    <location>
        <begin position="697"/>
        <end position="772"/>
    </location>
</feature>
<dbReference type="PROSITE" id="PS00867">
    <property type="entry name" value="CPSASE_2"/>
    <property type="match status" value="1"/>
</dbReference>
<evidence type="ECO:0000256" key="18">
    <source>
        <dbReference type="ARBA" id="ARBA00049495"/>
    </source>
</evidence>
<reference evidence="23 24" key="1">
    <citation type="journal article" date="2014" name="Genome Biol. Evol.">
        <title>The secreted proteins of Achlya hypogyna and Thraustotheca clavata identify the ancestral oomycete secretome and reveal gene acquisitions by horizontal gene transfer.</title>
        <authorList>
            <person name="Misner I."/>
            <person name="Blouin N."/>
            <person name="Leonard G."/>
            <person name="Richards T.A."/>
            <person name="Lane C.E."/>
        </authorList>
    </citation>
    <scope>NUCLEOTIDE SEQUENCE [LARGE SCALE GENOMIC DNA]</scope>
    <source>
        <strain evidence="23 24">ATCC 34112</strain>
    </source>
</reference>
<evidence type="ECO:0000256" key="8">
    <source>
        <dbReference type="ARBA" id="ARBA00022741"/>
    </source>
</evidence>
<keyword evidence="13" id="KW-0443">Lipid metabolism</keyword>
<keyword evidence="6" id="KW-0436">Ligase</keyword>
<dbReference type="Pfam" id="PF00289">
    <property type="entry name" value="Biotin_carb_N"/>
    <property type="match status" value="1"/>
</dbReference>
<evidence type="ECO:0000256" key="19">
    <source>
        <dbReference type="PROSITE-ProRule" id="PRU00409"/>
    </source>
</evidence>
<dbReference type="PROSITE" id="PS50975">
    <property type="entry name" value="ATP_GRASP"/>
    <property type="match status" value="1"/>
</dbReference>
<evidence type="ECO:0000256" key="3">
    <source>
        <dbReference type="ARBA" id="ARBA00005060"/>
    </source>
</evidence>
<evidence type="ECO:0000256" key="11">
    <source>
        <dbReference type="ARBA" id="ARBA00022946"/>
    </source>
</evidence>
<dbReference type="PROSITE" id="PS00188">
    <property type="entry name" value="BIOTIN"/>
    <property type="match status" value="1"/>
</dbReference>
<dbReference type="GO" id="GO:0005759">
    <property type="term" value="C:mitochondrial matrix"/>
    <property type="evidence" value="ECO:0007669"/>
    <property type="project" value="UniProtKB-SubCell"/>
</dbReference>
<dbReference type="SUPFAM" id="SSF51246">
    <property type="entry name" value="Rudiment single hybrid motif"/>
    <property type="match status" value="1"/>
</dbReference>
<evidence type="ECO:0000256" key="9">
    <source>
        <dbReference type="ARBA" id="ARBA00022840"/>
    </source>
</evidence>
<dbReference type="GO" id="GO:0004658">
    <property type="term" value="F:propionyl-CoA carboxylase activity"/>
    <property type="evidence" value="ECO:0007669"/>
    <property type="project" value="UniProtKB-EC"/>
</dbReference>
<keyword evidence="15" id="KW-0092">Biotin</keyword>
<comment type="subcellular location">
    <subcellularLocation>
        <location evidence="2">Mitochondrion matrix</location>
    </subcellularLocation>
</comment>
<dbReference type="Gene3D" id="3.30.1490.20">
    <property type="entry name" value="ATP-grasp fold, A domain"/>
    <property type="match status" value="1"/>
</dbReference>
<dbReference type="InterPro" id="IPR000089">
    <property type="entry name" value="Biotin_lipoyl"/>
</dbReference>
<evidence type="ECO:0000256" key="2">
    <source>
        <dbReference type="ARBA" id="ARBA00004305"/>
    </source>
</evidence>
<dbReference type="PROSITE" id="PS50979">
    <property type="entry name" value="BC"/>
    <property type="match status" value="1"/>
</dbReference>
<dbReference type="Pfam" id="PF00364">
    <property type="entry name" value="Biotin_lipoyl"/>
    <property type="match status" value="1"/>
</dbReference>
<keyword evidence="8 19" id="KW-0547">Nucleotide-binding</keyword>
<dbReference type="InterPro" id="IPR005479">
    <property type="entry name" value="CPAse_ATP-bd"/>
</dbReference>
<evidence type="ECO:0000256" key="12">
    <source>
        <dbReference type="ARBA" id="ARBA00022963"/>
    </source>
</evidence>
<evidence type="ECO:0000256" key="1">
    <source>
        <dbReference type="ARBA" id="ARBA00001953"/>
    </source>
</evidence>
<dbReference type="EC" id="6.4.1.3" evidence="4"/>
<protein>
    <recommendedName>
        <fullName evidence="5">Propionyl-CoA carboxylase alpha chain, mitochondrial</fullName>
        <ecNumber evidence="4">6.4.1.3</ecNumber>
    </recommendedName>
    <alternativeName>
        <fullName evidence="16">Propanoyl-CoA:carbon dioxide ligase subunit alpha</fullName>
    </alternativeName>
</protein>
<dbReference type="CDD" id="cd06850">
    <property type="entry name" value="biotinyl_domain"/>
    <property type="match status" value="1"/>
</dbReference>
<dbReference type="SUPFAM" id="SSF51230">
    <property type="entry name" value="Single hybrid motif"/>
    <property type="match status" value="1"/>
</dbReference>
<sequence length="772" mass="85176">MYRLRASSTPLLRPVMARLQSSAAPEKLFDKILIANRGEIACRVIKTARRLGIKTVAVYSEPDVNSVAVRMADEAVCVGPARSAASYLNIDRIMEAVKQTGAQAVHPGYGFLSENKLFCEALDEAGIAFIGPGFHAIEAMGDKIESKQIAIDAGVNTIPGFQGVIQDENEAVKVANDIGYPVMVKASAGGGGKGMRVAYNDAEVREGYRLSKEEAASSFGDDRMFIEKFIEDPRHIEIQLLADKHGNFVAFPERECSIQRRNQKVIEEAPSTLLDEATRHAMGEQAIMLAKKVGYTSAGTVEFLCDKHKNFYFLEMNTRLQVEHPVTELITKVDLVEQMLRIAAGHRLPEWMTAGPLKIHGWSMESRMYAEDPLRGFLPSIGRLLKYSEPHHLPGVRVDSGVTEGSDISMHYDPMISKLITHGKDRKECLERMKFALDHYVIRGPGNNSAFLQDVYRHPRFESGNITTKFIAEEYPDGFSGVQLTPSQKREIIVAGAAMHIKTLQGTTRFSNISHVHLASQPTSTPSKAKILATLPVSANCELRQVSSPSKGKWEIYYLSHMSLVPRFQVRLLTPTASVPSAKELAAHISKDSAFELYVCADGPFGQATQLKLIELEVSEDNFVLCAWIDDDFVVLSDIEWPINAPLFSAEISDKTRALQVLSVLPEGFRVQHHGAIHDVIVRSPVEQRLAGHMKPKPKVDLSRFVQCPMPGLLVSVAVQAGDEVQIGQEVAVVEAMKMQNVIRAAKKGVIKSVSHVAGASLKVDDIIMEFE</sequence>
<dbReference type="Gene3D" id="3.40.50.20">
    <property type="match status" value="1"/>
</dbReference>
<dbReference type="Pfam" id="PF02786">
    <property type="entry name" value="CPSase_L_D2"/>
    <property type="match status" value="1"/>
</dbReference>
<evidence type="ECO:0000256" key="5">
    <source>
        <dbReference type="ARBA" id="ARBA00018058"/>
    </source>
</evidence>
<dbReference type="STRING" id="74557.A0A1W0A8C6"/>
<dbReference type="Gene3D" id="3.30.470.20">
    <property type="entry name" value="ATP-grasp fold, B domain"/>
    <property type="match status" value="1"/>
</dbReference>
<dbReference type="InterPro" id="IPR005482">
    <property type="entry name" value="Biotin_COase_C"/>
</dbReference>
<dbReference type="OrthoDB" id="196847at2759"/>
<evidence type="ECO:0000259" key="21">
    <source>
        <dbReference type="PROSITE" id="PS50975"/>
    </source>
</evidence>
<dbReference type="PROSITE" id="PS00866">
    <property type="entry name" value="CPSASE_1"/>
    <property type="match status" value="1"/>
</dbReference>
<evidence type="ECO:0000256" key="14">
    <source>
        <dbReference type="ARBA" id="ARBA00023211"/>
    </source>
</evidence>
<dbReference type="Pfam" id="PF02785">
    <property type="entry name" value="Biotin_carb_C"/>
    <property type="match status" value="1"/>
</dbReference>
<dbReference type="InterPro" id="IPR016185">
    <property type="entry name" value="PreATP-grasp_dom_sf"/>
</dbReference>
<evidence type="ECO:0000313" key="24">
    <source>
        <dbReference type="Proteomes" id="UP000243217"/>
    </source>
</evidence>
<dbReference type="InterPro" id="IPR011053">
    <property type="entry name" value="Single_hybrid_motif"/>
</dbReference>
<evidence type="ECO:0000256" key="10">
    <source>
        <dbReference type="ARBA" id="ARBA00022842"/>
    </source>
</evidence>
<feature type="domain" description="Biotin carboxylation" evidence="22">
    <location>
        <begin position="28"/>
        <end position="476"/>
    </location>
</feature>
<evidence type="ECO:0000259" key="20">
    <source>
        <dbReference type="PROSITE" id="PS50968"/>
    </source>
</evidence>
<dbReference type="AlphaFoldDB" id="A0A1W0A8C6"/>
<dbReference type="InterPro" id="IPR011764">
    <property type="entry name" value="Biotin_carboxylation_dom"/>
</dbReference>